<feature type="non-terminal residue" evidence="2">
    <location>
        <position position="53"/>
    </location>
</feature>
<keyword evidence="1" id="KW-0812">Transmembrane</keyword>
<name>X0WM98_9ZZZZ</name>
<comment type="caution">
    <text evidence="2">The sequence shown here is derived from an EMBL/GenBank/DDBJ whole genome shotgun (WGS) entry which is preliminary data.</text>
</comment>
<organism evidence="2">
    <name type="scientific">marine sediment metagenome</name>
    <dbReference type="NCBI Taxonomy" id="412755"/>
    <lineage>
        <taxon>unclassified sequences</taxon>
        <taxon>metagenomes</taxon>
        <taxon>ecological metagenomes</taxon>
    </lineage>
</organism>
<feature type="transmembrane region" description="Helical" evidence="1">
    <location>
        <begin position="6"/>
        <end position="26"/>
    </location>
</feature>
<dbReference type="EMBL" id="BARS01035951">
    <property type="protein sequence ID" value="GAG24342.1"/>
    <property type="molecule type" value="Genomic_DNA"/>
</dbReference>
<proteinExistence type="predicted"/>
<evidence type="ECO:0000313" key="2">
    <source>
        <dbReference type="EMBL" id="GAG24342.1"/>
    </source>
</evidence>
<evidence type="ECO:0000256" key="1">
    <source>
        <dbReference type="SAM" id="Phobius"/>
    </source>
</evidence>
<protein>
    <submittedName>
        <fullName evidence="2">Uncharacterized protein</fullName>
    </submittedName>
</protein>
<gene>
    <name evidence="2" type="ORF">S01H1_55318</name>
</gene>
<keyword evidence="1" id="KW-1133">Transmembrane helix</keyword>
<accession>X0WM98</accession>
<reference evidence="2" key="1">
    <citation type="journal article" date="2014" name="Front. Microbiol.">
        <title>High frequency of phylogenetically diverse reductive dehalogenase-homologous genes in deep subseafloor sedimentary metagenomes.</title>
        <authorList>
            <person name="Kawai M."/>
            <person name="Futagami T."/>
            <person name="Toyoda A."/>
            <person name="Takaki Y."/>
            <person name="Nishi S."/>
            <person name="Hori S."/>
            <person name="Arai W."/>
            <person name="Tsubouchi T."/>
            <person name="Morono Y."/>
            <person name="Uchiyama I."/>
            <person name="Ito T."/>
            <person name="Fujiyama A."/>
            <person name="Inagaki F."/>
            <person name="Takami H."/>
        </authorList>
    </citation>
    <scope>NUCLEOTIDE SEQUENCE</scope>
    <source>
        <strain evidence="2">Expedition CK06-06</strain>
    </source>
</reference>
<sequence>MNWLDIILMIVILAEVVIIINLLGLIRAQTRRLYWLVKNARTVMGNPDDKYSV</sequence>
<dbReference type="AlphaFoldDB" id="X0WM98"/>
<keyword evidence="1" id="KW-0472">Membrane</keyword>